<dbReference type="InterPro" id="IPR020476">
    <property type="entry name" value="Nudix_hydrolase"/>
</dbReference>
<evidence type="ECO:0000259" key="6">
    <source>
        <dbReference type="PROSITE" id="PS51462"/>
    </source>
</evidence>
<dbReference type="SMART" id="SM00855">
    <property type="entry name" value="PGAM"/>
    <property type="match status" value="1"/>
</dbReference>
<dbReference type="PROSITE" id="PS00893">
    <property type="entry name" value="NUDIX_BOX"/>
    <property type="match status" value="1"/>
</dbReference>
<dbReference type="Proteomes" id="UP000535543">
    <property type="component" value="Unassembled WGS sequence"/>
</dbReference>
<dbReference type="InterPro" id="IPR020084">
    <property type="entry name" value="NUDIX_hydrolase_CS"/>
</dbReference>
<evidence type="ECO:0000256" key="5">
    <source>
        <dbReference type="RuleBase" id="RU003476"/>
    </source>
</evidence>
<sequence>MSSALESPSKTAILAAGAILWRRPQKGTELEIALIHRPRYNDWSFPKGKVEQGETTIVAAVREVAEETGMTCLLGRHLDRVAYPVPGSRRRKRVDYWAAESIGGEFEPNREVDVLRWVPVSQVLDNISYPIDRRVMRRFMARPVDTKTVLVVRHAKAGRSSRYKGDDTLRPLDKSGELQALALVPQMLAFGATHIHSADRVRCTQTVEPLAHMLDANIRLEPTLSEESYASDPGAGRNRARKIAGKNGIRVICSQGKVIPDLLKWWADQDGVRLPPARNRKASMWVLSLHDGRLVAVDHIDTPLPPKLT</sequence>
<evidence type="ECO:0000256" key="2">
    <source>
        <dbReference type="ARBA" id="ARBA00005582"/>
    </source>
</evidence>
<feature type="domain" description="Nudix hydrolase" evidence="6">
    <location>
        <begin position="11"/>
        <end position="140"/>
    </location>
</feature>
<evidence type="ECO:0000256" key="1">
    <source>
        <dbReference type="ARBA" id="ARBA00001946"/>
    </source>
</evidence>
<keyword evidence="8" id="KW-1185">Reference proteome</keyword>
<accession>A0A848K7Q2</accession>
<dbReference type="PANTHER" id="PTHR43222:SF9">
    <property type="entry name" value="8-OXO-(D)GTP PHOSPHATASE"/>
    <property type="match status" value="1"/>
</dbReference>
<reference evidence="7 8" key="1">
    <citation type="submission" date="2019-05" db="EMBL/GenBank/DDBJ databases">
        <authorList>
            <person name="Lee S.D."/>
        </authorList>
    </citation>
    <scope>NUCLEOTIDE SEQUENCE [LARGE SCALE GENOMIC DNA]</scope>
    <source>
        <strain evidence="7 8">YC2-7</strain>
    </source>
</reference>
<dbReference type="Pfam" id="PF00300">
    <property type="entry name" value="His_Phos_1"/>
    <property type="match status" value="1"/>
</dbReference>
<evidence type="ECO:0000313" key="7">
    <source>
        <dbReference type="EMBL" id="NMN94389.1"/>
    </source>
</evidence>
<comment type="cofactor">
    <cofactor evidence="1">
        <name>Mg(2+)</name>
        <dbReference type="ChEBI" id="CHEBI:18420"/>
    </cofactor>
</comment>
<dbReference type="SUPFAM" id="SSF53254">
    <property type="entry name" value="Phosphoglycerate mutase-like"/>
    <property type="match status" value="1"/>
</dbReference>
<dbReference type="PRINTS" id="PR00502">
    <property type="entry name" value="NUDIXFAMILY"/>
</dbReference>
<dbReference type="InterPro" id="IPR013078">
    <property type="entry name" value="His_Pase_superF_clade-1"/>
</dbReference>
<protein>
    <submittedName>
        <fullName evidence="7">NUDIX hydrolase</fullName>
    </submittedName>
</protein>
<keyword evidence="3 5" id="KW-0378">Hydrolase</keyword>
<dbReference type="InterPro" id="IPR000086">
    <property type="entry name" value="NUDIX_hydrolase_dom"/>
</dbReference>
<keyword evidence="4" id="KW-0460">Magnesium</keyword>
<dbReference type="PROSITE" id="PS51462">
    <property type="entry name" value="NUDIX"/>
    <property type="match status" value="1"/>
</dbReference>
<evidence type="ECO:0000313" key="8">
    <source>
        <dbReference type="Proteomes" id="UP000535543"/>
    </source>
</evidence>
<dbReference type="Gene3D" id="3.90.79.10">
    <property type="entry name" value="Nucleoside Triphosphate Pyrophosphohydrolase"/>
    <property type="match status" value="1"/>
</dbReference>
<reference evidence="7 8" key="2">
    <citation type="submission" date="2020-06" db="EMBL/GenBank/DDBJ databases">
        <title>Antribacter stalactiti gen. nov., sp. nov., a new member of the family Nacardiaceae isolated from a cave.</title>
        <authorList>
            <person name="Kim I.S."/>
        </authorList>
    </citation>
    <scope>NUCLEOTIDE SEQUENCE [LARGE SCALE GENOMIC DNA]</scope>
    <source>
        <strain evidence="7 8">YC2-7</strain>
    </source>
</reference>
<name>A0A848K7Q2_9NOCA</name>
<evidence type="ECO:0000256" key="3">
    <source>
        <dbReference type="ARBA" id="ARBA00022801"/>
    </source>
</evidence>
<dbReference type="AlphaFoldDB" id="A0A848K7Q2"/>
<dbReference type="Gene3D" id="3.40.50.1240">
    <property type="entry name" value="Phosphoglycerate mutase-like"/>
    <property type="match status" value="1"/>
</dbReference>
<comment type="similarity">
    <text evidence="2 5">Belongs to the Nudix hydrolase family.</text>
</comment>
<dbReference type="CDD" id="cd03673">
    <property type="entry name" value="NUDIX_Ap6A_hydrolase"/>
    <property type="match status" value="1"/>
</dbReference>
<comment type="caution">
    <text evidence="7">The sequence shown here is derived from an EMBL/GenBank/DDBJ whole genome shotgun (WGS) entry which is preliminary data.</text>
</comment>
<dbReference type="Pfam" id="PF00293">
    <property type="entry name" value="NUDIX"/>
    <property type="match status" value="1"/>
</dbReference>
<dbReference type="InterPro" id="IPR029033">
    <property type="entry name" value="His_PPase_superfam"/>
</dbReference>
<gene>
    <name evidence="7" type="ORF">FGL95_04960</name>
</gene>
<dbReference type="GO" id="GO:0016787">
    <property type="term" value="F:hydrolase activity"/>
    <property type="evidence" value="ECO:0007669"/>
    <property type="project" value="UniProtKB-KW"/>
</dbReference>
<dbReference type="EMBL" id="VCQU01000001">
    <property type="protein sequence ID" value="NMN94389.1"/>
    <property type="molecule type" value="Genomic_DNA"/>
</dbReference>
<proteinExistence type="inferred from homology"/>
<dbReference type="SUPFAM" id="SSF55811">
    <property type="entry name" value="Nudix"/>
    <property type="match status" value="1"/>
</dbReference>
<dbReference type="RefSeq" id="WP_169585045.1">
    <property type="nucleotide sequence ID" value="NZ_VCQU01000001.1"/>
</dbReference>
<dbReference type="PANTHER" id="PTHR43222">
    <property type="entry name" value="NUDIX HYDROLASE 23"/>
    <property type="match status" value="1"/>
</dbReference>
<evidence type="ECO:0000256" key="4">
    <source>
        <dbReference type="ARBA" id="ARBA00022842"/>
    </source>
</evidence>
<organism evidence="7 8">
    <name type="scientific">Antrihabitans stalactiti</name>
    <dbReference type="NCBI Taxonomy" id="2584121"/>
    <lineage>
        <taxon>Bacteria</taxon>
        <taxon>Bacillati</taxon>
        <taxon>Actinomycetota</taxon>
        <taxon>Actinomycetes</taxon>
        <taxon>Mycobacteriales</taxon>
        <taxon>Nocardiaceae</taxon>
        <taxon>Antrihabitans</taxon>
    </lineage>
</organism>
<dbReference type="InterPro" id="IPR015797">
    <property type="entry name" value="NUDIX_hydrolase-like_dom_sf"/>
</dbReference>